<evidence type="ECO:0000313" key="3">
    <source>
        <dbReference type="Proteomes" id="UP001328107"/>
    </source>
</evidence>
<proteinExistence type="predicted"/>
<feature type="region of interest" description="Disordered" evidence="1">
    <location>
        <begin position="904"/>
        <end position="950"/>
    </location>
</feature>
<evidence type="ECO:0000256" key="1">
    <source>
        <dbReference type="SAM" id="MobiDB-lite"/>
    </source>
</evidence>
<comment type="caution">
    <text evidence="2">The sequence shown here is derived from an EMBL/GenBank/DDBJ whole genome shotgun (WGS) entry which is preliminary data.</text>
</comment>
<feature type="compositionally biased region" description="Basic and acidic residues" evidence="1">
    <location>
        <begin position="563"/>
        <end position="573"/>
    </location>
</feature>
<accession>A0AAN5C5R5</accession>
<evidence type="ECO:0000313" key="2">
    <source>
        <dbReference type="EMBL" id="GMR31625.1"/>
    </source>
</evidence>
<sequence length="1123" mass="124065">MEEEFMALNFVKNNPFFKKDAEKRMSASFCGSMSLVSETIVVSDPSSSIWRTGRGGHRGIGIISSSRSKSAFSLSEARPDTMEVEGTTVRLRRTDSTRKREMAARRETVEILMEEIVRENRKSAAEMEEEENASSGSDLEYGPGIVEKLKAKFGRISTDKKRKNHKRHHSVDDILEESPGEYGSYDRRHGRQLTLPDRSTQTLDRSPRHSSGSEQMSRRTSRSMADLGSDEFGDRRAFSLQRPSRREEYERQQEERLGHRLSIEEDDMVDIRQLRKMFDRPVEGVPAPAPWRCDARRERFIERGRTHQTVPPNLGDSRHDAPPPRELRLSAPSAPITLDHEAEGEYTTTRAVPLKKASRRVSEKEERAVFDEESEAEPEFVRMARRLRRSTVDLTDSASSHKQQPLAIVTSAPADPAPPSDTHLISPPTGRRDSYTGAASDVSPPPEEPKPPMRGVSSSEVDLSSEAGSRYSSLARSERSDRSRSESTHVPYSDFSLPRSDFSSASKVSKRSVSTEGGVRMGYCRPSSTERKANTYAKIVPENQEASGVAEMQRLLSKFNARKPREDEEREASPVDASLLALREARKERGEGGGRSDDPCSKGTQQLQPPPRSNTVVLTPEPERRTTRFLPTVVGVRSSDGRQLLSPTSTPVVGAELLHAAAPAANVVSISVRESTPSVIYTNNRTTGSYDVQHAQQCDEDDSDVRRSSVGSTASSTVSTSSIAESMTSSGCSSSEDLVSTMTAEEHRPLPPMTPPRRESLESCSPRKSLSARYLEERGREITVAPPPLEDESILVMEKSYAEMSFDRLAPSPAYNSKPYGDEACTPPLAAERPVTSANWAPSAAAVTASPKVEESADAACCMSPQQLLPDTVHTPSGAEQLTQIECTAVGQDVTIVEIEEEEIIEEEEEAAPAARQQSVDEEEEEREDTPEVRQEEETDSEIDTDDDGEIEDIANRHLRLCLDDMSSPLLAGDGNPIRHSLIHLAMEEDRPALLEAMSETYSFVFEDLDAESASTSNGIIKPAHKERRAKMKRISIAAEVAGVYTYLDEQSAESEEEWREGAAVTIEDYHSMVAAAAAEAEAAYVRSMDELARWKASIAATENSGSSDAMSDLNSRHLVYST</sequence>
<dbReference type="EMBL" id="BTRK01000001">
    <property type="protein sequence ID" value="GMR31625.1"/>
    <property type="molecule type" value="Genomic_DNA"/>
</dbReference>
<feature type="region of interest" description="Disordered" evidence="1">
    <location>
        <begin position="305"/>
        <end position="324"/>
    </location>
</feature>
<feature type="compositionally biased region" description="Basic and acidic residues" evidence="1">
    <location>
        <begin position="244"/>
        <end position="260"/>
    </location>
</feature>
<feature type="region of interest" description="Disordered" evidence="1">
    <location>
        <begin position="411"/>
        <end position="533"/>
    </location>
</feature>
<protein>
    <submittedName>
        <fullName evidence="2">Uncharacterized protein</fullName>
    </submittedName>
</protein>
<feature type="compositionally biased region" description="Low complexity" evidence="1">
    <location>
        <begin position="499"/>
        <end position="514"/>
    </location>
</feature>
<feature type="compositionally biased region" description="Polar residues" evidence="1">
    <location>
        <begin position="456"/>
        <end position="471"/>
    </location>
</feature>
<feature type="compositionally biased region" description="Basic and acidic residues" evidence="1">
    <location>
        <begin position="476"/>
        <end position="487"/>
    </location>
</feature>
<feature type="region of interest" description="Disordered" evidence="1">
    <location>
        <begin position="355"/>
        <end position="377"/>
    </location>
</feature>
<dbReference type="AlphaFoldDB" id="A0AAN5C5R5"/>
<feature type="compositionally biased region" description="Polar residues" evidence="1">
    <location>
        <begin position="197"/>
        <end position="215"/>
    </location>
</feature>
<feature type="region of interest" description="Disordered" evidence="1">
    <location>
        <begin position="560"/>
        <end position="629"/>
    </location>
</feature>
<name>A0AAN5C5R5_9BILA</name>
<feature type="compositionally biased region" description="Polar residues" evidence="1">
    <location>
        <begin position="602"/>
        <end position="617"/>
    </location>
</feature>
<feature type="compositionally biased region" description="Low complexity" evidence="1">
    <location>
        <begin position="708"/>
        <end position="735"/>
    </location>
</feature>
<feature type="compositionally biased region" description="Basic and acidic residues" evidence="1">
    <location>
        <begin position="583"/>
        <end position="600"/>
    </location>
</feature>
<feature type="region of interest" description="Disordered" evidence="1">
    <location>
        <begin position="157"/>
        <end position="260"/>
    </location>
</feature>
<reference evidence="3" key="1">
    <citation type="submission" date="2022-10" db="EMBL/GenBank/DDBJ databases">
        <title>Genome assembly of Pristionchus species.</title>
        <authorList>
            <person name="Yoshida K."/>
            <person name="Sommer R.J."/>
        </authorList>
    </citation>
    <scope>NUCLEOTIDE SEQUENCE [LARGE SCALE GENOMIC DNA]</scope>
    <source>
        <strain evidence="3">RS5460</strain>
    </source>
</reference>
<feature type="compositionally biased region" description="Acidic residues" evidence="1">
    <location>
        <begin position="920"/>
        <end position="929"/>
    </location>
</feature>
<gene>
    <name evidence="2" type="ORF">PMAYCL1PPCAC_01820</name>
</gene>
<feature type="compositionally biased region" description="Basic residues" evidence="1">
    <location>
        <begin position="160"/>
        <end position="169"/>
    </location>
</feature>
<feature type="region of interest" description="Disordered" evidence="1">
    <location>
        <begin position="691"/>
        <end position="768"/>
    </location>
</feature>
<feature type="compositionally biased region" description="Acidic residues" evidence="1">
    <location>
        <begin position="937"/>
        <end position="950"/>
    </location>
</feature>
<dbReference type="Proteomes" id="UP001328107">
    <property type="component" value="Unassembled WGS sequence"/>
</dbReference>
<organism evidence="2 3">
    <name type="scientific">Pristionchus mayeri</name>
    <dbReference type="NCBI Taxonomy" id="1317129"/>
    <lineage>
        <taxon>Eukaryota</taxon>
        <taxon>Metazoa</taxon>
        <taxon>Ecdysozoa</taxon>
        <taxon>Nematoda</taxon>
        <taxon>Chromadorea</taxon>
        <taxon>Rhabditida</taxon>
        <taxon>Rhabditina</taxon>
        <taxon>Diplogasteromorpha</taxon>
        <taxon>Diplogasteroidea</taxon>
        <taxon>Neodiplogasteridae</taxon>
        <taxon>Pristionchus</taxon>
    </lineage>
</organism>
<feature type="region of interest" description="Disordered" evidence="1">
    <location>
        <begin position="122"/>
        <end position="141"/>
    </location>
</feature>
<feature type="compositionally biased region" description="Basic and acidic residues" evidence="1">
    <location>
        <begin position="360"/>
        <end position="370"/>
    </location>
</feature>
<keyword evidence="3" id="KW-1185">Reference proteome</keyword>